<dbReference type="PANTHER" id="PTHR43252">
    <property type="entry name" value="TRANSCRIPTIONAL REGULATOR YQJI"/>
    <property type="match status" value="1"/>
</dbReference>
<dbReference type="OrthoDB" id="3186544at2"/>
<dbReference type="Pfam" id="PF10400">
    <property type="entry name" value="Vir_act_alpha_C"/>
    <property type="match status" value="1"/>
</dbReference>
<gene>
    <name evidence="3" type="ORF">NCTC10821_02769</name>
</gene>
<dbReference type="InterPro" id="IPR018309">
    <property type="entry name" value="Tscrpt_reg_PadR_C"/>
</dbReference>
<dbReference type="EMBL" id="UGQT01000001">
    <property type="protein sequence ID" value="STZ59243.1"/>
    <property type="molecule type" value="Genomic_DNA"/>
</dbReference>
<keyword evidence="4" id="KW-1185">Reference proteome</keyword>
<dbReference type="SUPFAM" id="SSF46785">
    <property type="entry name" value="Winged helix' DNA-binding domain"/>
    <property type="match status" value="1"/>
</dbReference>
<dbReference type="Proteomes" id="UP000254978">
    <property type="component" value="Unassembled WGS sequence"/>
</dbReference>
<dbReference type="PANTHER" id="PTHR43252:SF4">
    <property type="entry name" value="TRANSCRIPTIONAL REGULATORY PROTEIN"/>
    <property type="match status" value="1"/>
</dbReference>
<protein>
    <submittedName>
        <fullName evidence="3">PadR family transcriptional regulator</fullName>
    </submittedName>
</protein>
<dbReference type="Pfam" id="PF03551">
    <property type="entry name" value="PadR"/>
    <property type="match status" value="1"/>
</dbReference>
<feature type="domain" description="Transcription regulator PadR C-terminal" evidence="2">
    <location>
        <begin position="93"/>
        <end position="172"/>
    </location>
</feature>
<evidence type="ECO:0000259" key="1">
    <source>
        <dbReference type="Pfam" id="PF03551"/>
    </source>
</evidence>
<feature type="domain" description="Transcription regulator PadR N-terminal" evidence="1">
    <location>
        <begin position="11"/>
        <end position="80"/>
    </location>
</feature>
<dbReference type="InterPro" id="IPR036390">
    <property type="entry name" value="WH_DNA-bd_sf"/>
</dbReference>
<dbReference type="Gene3D" id="1.10.10.10">
    <property type="entry name" value="Winged helix-like DNA-binding domain superfamily/Winged helix DNA-binding domain"/>
    <property type="match status" value="1"/>
</dbReference>
<proteinExistence type="predicted"/>
<dbReference type="InterPro" id="IPR036388">
    <property type="entry name" value="WH-like_DNA-bd_sf"/>
</dbReference>
<evidence type="ECO:0000313" key="3">
    <source>
        <dbReference type="EMBL" id="STZ59243.1"/>
    </source>
</evidence>
<dbReference type="AlphaFoldDB" id="A0A378THG0"/>
<sequence length="178" mass="19437">MCAVSLRYATLGLLAQHPASGYDLLKRFEASMGNVWPATQSQLYGELNKLAADGLIEVTAVGARGRKEYAVTDAGRADLRAWVTRTADPTPIRRPDILRVFLLSEVPGADARAHVGGIADHAEQALARFEAIRDSVPWDDSAGDFYARAALEYGIRSATLEAEWAHWLLGEIDRRATS</sequence>
<dbReference type="RefSeq" id="WP_068914618.1">
    <property type="nucleotide sequence ID" value="NZ_AP022600.1"/>
</dbReference>
<reference evidence="3 4" key="1">
    <citation type="submission" date="2018-06" db="EMBL/GenBank/DDBJ databases">
        <authorList>
            <consortium name="Pathogen Informatics"/>
            <person name="Doyle S."/>
        </authorList>
    </citation>
    <scope>NUCLEOTIDE SEQUENCE [LARGE SCALE GENOMIC DNA]</scope>
    <source>
        <strain evidence="3 4">NCTC10821</strain>
    </source>
</reference>
<dbReference type="InterPro" id="IPR005149">
    <property type="entry name" value="Tscrpt_reg_PadR_N"/>
</dbReference>
<accession>A0A378THG0</accession>
<evidence type="ECO:0000259" key="2">
    <source>
        <dbReference type="Pfam" id="PF10400"/>
    </source>
</evidence>
<evidence type="ECO:0000313" key="4">
    <source>
        <dbReference type="Proteomes" id="UP000254978"/>
    </source>
</evidence>
<name>A0A378THG0_9MYCO</name>
<organism evidence="3 4">
    <name type="scientific">Mycolicibacterium tokaiense</name>
    <dbReference type="NCBI Taxonomy" id="39695"/>
    <lineage>
        <taxon>Bacteria</taxon>
        <taxon>Bacillati</taxon>
        <taxon>Actinomycetota</taxon>
        <taxon>Actinomycetes</taxon>
        <taxon>Mycobacteriales</taxon>
        <taxon>Mycobacteriaceae</taxon>
        <taxon>Mycolicibacterium</taxon>
    </lineage>
</organism>